<accession>A0A9W2XVL3</accession>
<dbReference type="SUPFAM" id="SSF51905">
    <property type="entry name" value="FAD/NAD(P)-binding domain"/>
    <property type="match status" value="1"/>
</dbReference>
<dbReference type="PROSITE" id="PS51848">
    <property type="entry name" value="BMERB"/>
    <property type="match status" value="1"/>
</dbReference>
<keyword evidence="14" id="KW-0503">Monooxygenase</keyword>
<feature type="compositionally biased region" description="Acidic residues" evidence="23">
    <location>
        <begin position="991"/>
        <end position="1000"/>
    </location>
</feature>
<evidence type="ECO:0000256" key="22">
    <source>
        <dbReference type="SAM" id="Coils"/>
    </source>
</evidence>
<feature type="compositionally biased region" description="Low complexity" evidence="23">
    <location>
        <begin position="1963"/>
        <end position="1973"/>
    </location>
</feature>
<dbReference type="FunFam" id="3.50.50.60:FF:000004">
    <property type="entry name" value="protein-methionine sulfoxide oxidase MICAL2 isoform X1"/>
    <property type="match status" value="1"/>
</dbReference>
<feature type="compositionally biased region" description="Basic and acidic residues" evidence="23">
    <location>
        <begin position="1661"/>
        <end position="1670"/>
    </location>
</feature>
<feature type="compositionally biased region" description="Basic and acidic residues" evidence="23">
    <location>
        <begin position="685"/>
        <end position="695"/>
    </location>
</feature>
<feature type="compositionally biased region" description="Polar residues" evidence="23">
    <location>
        <begin position="1455"/>
        <end position="1464"/>
    </location>
</feature>
<dbReference type="GO" id="GO:0120501">
    <property type="term" value="F:F-actin monooxygenase activity"/>
    <property type="evidence" value="ECO:0007669"/>
    <property type="project" value="UniProtKB-EC"/>
</dbReference>
<dbReference type="InterPro" id="IPR022735">
    <property type="entry name" value="bMERB_dom"/>
</dbReference>
<feature type="compositionally biased region" description="Low complexity" evidence="23">
    <location>
        <begin position="1177"/>
        <end position="1188"/>
    </location>
</feature>
<feature type="compositionally biased region" description="Polar residues" evidence="23">
    <location>
        <begin position="1610"/>
        <end position="1626"/>
    </location>
</feature>
<feature type="region of interest" description="Disordered" evidence="23">
    <location>
        <begin position="1444"/>
        <end position="1499"/>
    </location>
</feature>
<feature type="compositionally biased region" description="Basic and acidic residues" evidence="23">
    <location>
        <begin position="1166"/>
        <end position="1176"/>
    </location>
</feature>
<comment type="catalytic activity">
    <reaction evidence="20">
        <text>L-methionyl-[F-actin] + NADPH + O2 + H(+) = L-methionyl-(R)-S-oxide-[F-actin] + NADP(+) + H2O</text>
        <dbReference type="Rhea" id="RHEA:51308"/>
        <dbReference type="Rhea" id="RHEA-COMP:12953"/>
        <dbReference type="Rhea" id="RHEA-COMP:12956"/>
        <dbReference type="ChEBI" id="CHEBI:15377"/>
        <dbReference type="ChEBI" id="CHEBI:15378"/>
        <dbReference type="ChEBI" id="CHEBI:15379"/>
        <dbReference type="ChEBI" id="CHEBI:16044"/>
        <dbReference type="ChEBI" id="CHEBI:45764"/>
        <dbReference type="ChEBI" id="CHEBI:57783"/>
        <dbReference type="ChEBI" id="CHEBI:58349"/>
        <dbReference type="EC" id="1.14.13.225"/>
    </reaction>
</comment>
<feature type="domain" description="BMERB" evidence="26">
    <location>
        <begin position="2122"/>
        <end position="2327"/>
    </location>
</feature>
<evidence type="ECO:0000256" key="17">
    <source>
        <dbReference type="ARBA" id="ARBA00023203"/>
    </source>
</evidence>
<dbReference type="Pfam" id="PF00307">
    <property type="entry name" value="CH"/>
    <property type="match status" value="1"/>
</dbReference>
<evidence type="ECO:0000259" key="25">
    <source>
        <dbReference type="PROSITE" id="PS50023"/>
    </source>
</evidence>
<feature type="compositionally biased region" description="Polar residues" evidence="23">
    <location>
        <begin position="1471"/>
        <end position="1486"/>
    </location>
</feature>
<keyword evidence="27" id="KW-1185">Reference proteome</keyword>
<dbReference type="PANTHER" id="PTHR23167">
    <property type="entry name" value="CALPONIN HOMOLOGY DOMAIN-CONTAINING PROTEIN DDB_G0272472-RELATED"/>
    <property type="match status" value="1"/>
</dbReference>
<dbReference type="GO" id="GO:0005634">
    <property type="term" value="C:nucleus"/>
    <property type="evidence" value="ECO:0007669"/>
    <property type="project" value="UniProtKB-SubCell"/>
</dbReference>
<evidence type="ECO:0000256" key="13">
    <source>
        <dbReference type="ARBA" id="ARBA00023002"/>
    </source>
</evidence>
<evidence type="ECO:0000256" key="23">
    <source>
        <dbReference type="SAM" id="MobiDB-lite"/>
    </source>
</evidence>
<keyword evidence="19" id="KW-0539">Nucleus</keyword>
<dbReference type="SMART" id="SM00033">
    <property type="entry name" value="CH"/>
    <property type="match status" value="1"/>
</dbReference>
<feature type="region of interest" description="Disordered" evidence="23">
    <location>
        <begin position="1308"/>
        <end position="1431"/>
    </location>
</feature>
<keyword evidence="15 21" id="KW-0440">LIM domain</keyword>
<dbReference type="Proteomes" id="UP000515150">
    <property type="component" value="Chromosome 6"/>
</dbReference>
<dbReference type="InterPro" id="IPR036872">
    <property type="entry name" value="CH_dom_sf"/>
</dbReference>
<feature type="region of interest" description="Disordered" evidence="23">
    <location>
        <begin position="1150"/>
        <end position="1288"/>
    </location>
</feature>
<reference evidence="28" key="1">
    <citation type="submission" date="2025-08" db="UniProtKB">
        <authorList>
            <consortium name="RefSeq"/>
        </authorList>
    </citation>
    <scope>IDENTIFICATION</scope>
</reference>
<proteinExistence type="inferred from homology"/>
<feature type="compositionally biased region" description="Basic and acidic residues" evidence="23">
    <location>
        <begin position="1830"/>
        <end position="1840"/>
    </location>
</feature>
<dbReference type="GO" id="GO:0006887">
    <property type="term" value="P:exocytosis"/>
    <property type="evidence" value="ECO:0007669"/>
    <property type="project" value="UniProtKB-KW"/>
</dbReference>
<dbReference type="SMART" id="SM00132">
    <property type="entry name" value="LIM"/>
    <property type="match status" value="1"/>
</dbReference>
<dbReference type="CTD" id="402881"/>
<evidence type="ECO:0000256" key="12">
    <source>
        <dbReference type="ARBA" id="ARBA00022857"/>
    </source>
</evidence>
<dbReference type="EC" id="1.14.13.225" evidence="5"/>
<feature type="region of interest" description="Disordered" evidence="23">
    <location>
        <begin position="1535"/>
        <end position="1560"/>
    </location>
</feature>
<feature type="compositionally biased region" description="Polar residues" evidence="23">
    <location>
        <begin position="1783"/>
        <end position="1794"/>
    </location>
</feature>
<comment type="similarity">
    <text evidence="4">Belongs to the Mical family.</text>
</comment>
<evidence type="ECO:0000256" key="1">
    <source>
        <dbReference type="ARBA" id="ARBA00001974"/>
    </source>
</evidence>
<evidence type="ECO:0000256" key="15">
    <source>
        <dbReference type="ARBA" id="ARBA00023038"/>
    </source>
</evidence>
<dbReference type="GO" id="GO:0003779">
    <property type="term" value="F:actin binding"/>
    <property type="evidence" value="ECO:0007669"/>
    <property type="project" value="UniProtKB-KW"/>
</dbReference>
<evidence type="ECO:0000256" key="19">
    <source>
        <dbReference type="ARBA" id="ARBA00023242"/>
    </source>
</evidence>
<evidence type="ECO:0000259" key="26">
    <source>
        <dbReference type="PROSITE" id="PS51848"/>
    </source>
</evidence>
<dbReference type="Pfam" id="PF12130">
    <property type="entry name" value="bMERB_dom"/>
    <property type="match status" value="1"/>
</dbReference>
<dbReference type="Gene3D" id="1.10.418.10">
    <property type="entry name" value="Calponin-like domain"/>
    <property type="match status" value="1"/>
</dbReference>
<feature type="compositionally biased region" description="Acidic residues" evidence="23">
    <location>
        <begin position="1092"/>
        <end position="1114"/>
    </location>
</feature>
<keyword evidence="17" id="KW-0009">Actin-binding</keyword>
<feature type="compositionally biased region" description="Basic and acidic residues" evidence="23">
    <location>
        <begin position="2036"/>
        <end position="2053"/>
    </location>
</feature>
<feature type="compositionally biased region" description="Acidic residues" evidence="23">
    <location>
        <begin position="1219"/>
        <end position="1250"/>
    </location>
</feature>
<dbReference type="CDD" id="cd09439">
    <property type="entry name" value="LIM_Mical"/>
    <property type="match status" value="1"/>
</dbReference>
<keyword evidence="16 22" id="KW-0175">Coiled coil</keyword>
<dbReference type="InterPro" id="IPR001781">
    <property type="entry name" value="Znf_LIM"/>
</dbReference>
<organism evidence="27 28">
    <name type="scientific">Betta splendens</name>
    <name type="common">Siamese fighting fish</name>
    <dbReference type="NCBI Taxonomy" id="158456"/>
    <lineage>
        <taxon>Eukaryota</taxon>
        <taxon>Metazoa</taxon>
        <taxon>Chordata</taxon>
        <taxon>Craniata</taxon>
        <taxon>Vertebrata</taxon>
        <taxon>Euteleostomi</taxon>
        <taxon>Actinopterygii</taxon>
        <taxon>Neopterygii</taxon>
        <taxon>Teleostei</taxon>
        <taxon>Neoteleostei</taxon>
        <taxon>Acanthomorphata</taxon>
        <taxon>Anabantaria</taxon>
        <taxon>Anabantiformes</taxon>
        <taxon>Anabantoidei</taxon>
        <taxon>Osphronemidae</taxon>
        <taxon>Betta</taxon>
    </lineage>
</organism>
<evidence type="ECO:0000256" key="14">
    <source>
        <dbReference type="ARBA" id="ARBA00023033"/>
    </source>
</evidence>
<dbReference type="Pfam" id="PF00412">
    <property type="entry name" value="LIM"/>
    <property type="match status" value="1"/>
</dbReference>
<dbReference type="InterPro" id="IPR001715">
    <property type="entry name" value="CH_dom"/>
</dbReference>
<feature type="compositionally biased region" description="Basic and acidic residues" evidence="23">
    <location>
        <begin position="1798"/>
        <end position="1815"/>
    </location>
</feature>
<evidence type="ECO:0000256" key="4">
    <source>
        <dbReference type="ARBA" id="ARBA00008223"/>
    </source>
</evidence>
<feature type="compositionally biased region" description="Acidic residues" evidence="23">
    <location>
        <begin position="1025"/>
        <end position="1042"/>
    </location>
</feature>
<dbReference type="SMART" id="SM01203">
    <property type="entry name" value="DUF3585"/>
    <property type="match status" value="1"/>
</dbReference>
<evidence type="ECO:0000256" key="10">
    <source>
        <dbReference type="ARBA" id="ARBA00022827"/>
    </source>
</evidence>
<dbReference type="PROSITE" id="PS50023">
    <property type="entry name" value="LIM_DOMAIN_2"/>
    <property type="match status" value="1"/>
</dbReference>
<evidence type="ECO:0000256" key="21">
    <source>
        <dbReference type="PROSITE-ProRule" id="PRU00125"/>
    </source>
</evidence>
<dbReference type="InterPro" id="IPR036188">
    <property type="entry name" value="FAD/NAD-bd_sf"/>
</dbReference>
<comment type="cofactor">
    <cofactor evidence="1">
        <name>FAD</name>
        <dbReference type="ChEBI" id="CHEBI:57692"/>
    </cofactor>
</comment>
<feature type="compositionally biased region" description="Low complexity" evidence="23">
    <location>
        <begin position="1885"/>
        <end position="1903"/>
    </location>
</feature>
<feature type="compositionally biased region" description="Polar residues" evidence="23">
    <location>
        <begin position="1189"/>
        <end position="1199"/>
    </location>
</feature>
<feature type="compositionally biased region" description="Basic and acidic residues" evidence="23">
    <location>
        <begin position="1062"/>
        <end position="1074"/>
    </location>
</feature>
<feature type="region of interest" description="Disordered" evidence="23">
    <location>
        <begin position="913"/>
        <end position="959"/>
    </location>
</feature>
<evidence type="ECO:0000256" key="16">
    <source>
        <dbReference type="ARBA" id="ARBA00023054"/>
    </source>
</evidence>
<evidence type="ECO:0000259" key="24">
    <source>
        <dbReference type="PROSITE" id="PS50021"/>
    </source>
</evidence>
<feature type="compositionally biased region" description="Basic and acidic residues" evidence="23">
    <location>
        <begin position="1871"/>
        <end position="1880"/>
    </location>
</feature>
<dbReference type="GeneID" id="114857663"/>
<keyword evidence="13" id="KW-0560">Oxidoreductase</keyword>
<keyword evidence="18" id="KW-0206">Cytoskeleton</keyword>
<keyword evidence="9 21" id="KW-0479">Metal-binding</keyword>
<dbReference type="GO" id="GO:0071949">
    <property type="term" value="F:FAD binding"/>
    <property type="evidence" value="ECO:0007669"/>
    <property type="project" value="InterPro"/>
</dbReference>
<evidence type="ECO:0000256" key="11">
    <source>
        <dbReference type="ARBA" id="ARBA00022833"/>
    </source>
</evidence>
<dbReference type="PRINTS" id="PR00420">
    <property type="entry name" value="RNGMNOXGNASE"/>
</dbReference>
<keyword evidence="6" id="KW-0268">Exocytosis</keyword>
<dbReference type="InterPro" id="IPR002938">
    <property type="entry name" value="FAD-bd"/>
</dbReference>
<evidence type="ECO:0000256" key="18">
    <source>
        <dbReference type="ARBA" id="ARBA00023212"/>
    </source>
</evidence>
<dbReference type="FunFam" id="2.10.110.10:FF:000043">
    <property type="entry name" value="protein-methionine sulfoxide oxidase MICAL3 isoform X2"/>
    <property type="match status" value="1"/>
</dbReference>
<dbReference type="Gene3D" id="2.10.110.10">
    <property type="entry name" value="Cysteine Rich Protein"/>
    <property type="match status" value="1"/>
</dbReference>
<dbReference type="FunFam" id="1.10.418.10:FF:000026">
    <property type="entry name" value="protein-methionine sulfoxide oxidase MICAL3 isoform X1"/>
    <property type="match status" value="1"/>
</dbReference>
<comment type="subcellular location">
    <subcellularLocation>
        <location evidence="3">Cytoplasm</location>
        <location evidence="3">Cytoskeleton</location>
    </subcellularLocation>
    <subcellularLocation>
        <location evidence="2">Nucleus</location>
    </subcellularLocation>
</comment>
<evidence type="ECO:0000256" key="8">
    <source>
        <dbReference type="ARBA" id="ARBA00022630"/>
    </source>
</evidence>
<dbReference type="InterPro" id="IPR057494">
    <property type="entry name" value="Rossman_Mical"/>
</dbReference>
<feature type="coiled-coil region" evidence="22">
    <location>
        <begin position="2106"/>
        <end position="2159"/>
    </location>
</feature>
<feature type="compositionally biased region" description="Polar residues" evidence="23">
    <location>
        <begin position="1365"/>
        <end position="1389"/>
    </location>
</feature>
<evidence type="ECO:0000313" key="27">
    <source>
        <dbReference type="Proteomes" id="UP000515150"/>
    </source>
</evidence>
<feature type="compositionally biased region" description="Basic and acidic residues" evidence="23">
    <location>
        <begin position="2009"/>
        <end position="2025"/>
    </location>
</feature>
<dbReference type="SUPFAM" id="SSF47576">
    <property type="entry name" value="Calponin-homology domain, CH-domain"/>
    <property type="match status" value="1"/>
</dbReference>
<feature type="domain" description="LIM zinc-binding" evidence="25">
    <location>
        <begin position="845"/>
        <end position="907"/>
    </location>
</feature>
<dbReference type="PROSITE" id="PS00478">
    <property type="entry name" value="LIM_DOMAIN_1"/>
    <property type="match status" value="1"/>
</dbReference>
<feature type="region of interest" description="Disordered" evidence="23">
    <location>
        <begin position="990"/>
        <end position="1118"/>
    </location>
</feature>
<keyword evidence="11 21" id="KW-0862">Zinc</keyword>
<evidence type="ECO:0000256" key="9">
    <source>
        <dbReference type="ARBA" id="ARBA00022723"/>
    </source>
</evidence>
<feature type="region of interest" description="Disordered" evidence="23">
    <location>
        <begin position="678"/>
        <end position="730"/>
    </location>
</feature>
<feature type="region of interest" description="Disordered" evidence="23">
    <location>
        <begin position="1605"/>
        <end position="1722"/>
    </location>
</feature>
<evidence type="ECO:0000256" key="7">
    <source>
        <dbReference type="ARBA" id="ARBA00022490"/>
    </source>
</evidence>
<keyword evidence="7" id="KW-0963">Cytoplasm</keyword>
<feature type="compositionally biased region" description="Low complexity" evidence="23">
    <location>
        <begin position="1043"/>
        <end position="1054"/>
    </location>
</feature>
<keyword evidence="8" id="KW-0285">Flavoprotein</keyword>
<dbReference type="GO" id="GO:0005856">
    <property type="term" value="C:cytoskeleton"/>
    <property type="evidence" value="ECO:0007669"/>
    <property type="project" value="UniProtKB-SubCell"/>
</dbReference>
<feature type="compositionally biased region" description="Polar residues" evidence="23">
    <location>
        <begin position="1328"/>
        <end position="1352"/>
    </location>
</feature>
<dbReference type="GO" id="GO:0046872">
    <property type="term" value="F:metal ion binding"/>
    <property type="evidence" value="ECO:0007669"/>
    <property type="project" value="UniProtKB-KW"/>
</dbReference>
<feature type="region of interest" description="Disordered" evidence="23">
    <location>
        <begin position="1737"/>
        <end position="2055"/>
    </location>
</feature>
<dbReference type="Pfam" id="PF01494">
    <property type="entry name" value="FAD_binding_3"/>
    <property type="match status" value="1"/>
</dbReference>
<keyword evidence="12" id="KW-0521">NADP</keyword>
<feature type="compositionally biased region" description="Low complexity" evidence="23">
    <location>
        <begin position="814"/>
        <end position="826"/>
    </location>
</feature>
<feature type="compositionally biased region" description="Polar residues" evidence="23">
    <location>
        <begin position="923"/>
        <end position="933"/>
    </location>
</feature>
<feature type="compositionally biased region" description="Basic and acidic residues" evidence="23">
    <location>
        <begin position="708"/>
        <end position="723"/>
    </location>
</feature>
<feature type="compositionally biased region" description="Low complexity" evidence="23">
    <location>
        <begin position="1278"/>
        <end position="1288"/>
    </location>
</feature>
<name>A0A9W2XVL3_BETSP</name>
<dbReference type="PANTHER" id="PTHR23167:SF51">
    <property type="entry name" value="[F-ACTIN]-MONOOXYGENASE MICAL3"/>
    <property type="match status" value="1"/>
</dbReference>
<evidence type="ECO:0000313" key="28">
    <source>
        <dbReference type="RefSeq" id="XP_055365625.1"/>
    </source>
</evidence>
<dbReference type="RefSeq" id="XP_055365625.1">
    <property type="nucleotide sequence ID" value="XM_055509650.1"/>
</dbReference>
<evidence type="ECO:0000256" key="6">
    <source>
        <dbReference type="ARBA" id="ARBA00022483"/>
    </source>
</evidence>
<feature type="domain" description="Calponin-homology (CH)" evidence="24">
    <location>
        <begin position="532"/>
        <end position="638"/>
    </location>
</feature>
<keyword evidence="10" id="KW-0274">FAD</keyword>
<evidence type="ECO:0000256" key="5">
    <source>
        <dbReference type="ARBA" id="ARBA00012709"/>
    </source>
</evidence>
<gene>
    <name evidence="28" type="primary">mical3a</name>
</gene>
<evidence type="ECO:0000256" key="20">
    <source>
        <dbReference type="ARBA" id="ARBA00049522"/>
    </source>
</evidence>
<dbReference type="Gene3D" id="3.50.50.60">
    <property type="entry name" value="FAD/NAD(P)-binding domain"/>
    <property type="match status" value="1"/>
</dbReference>
<dbReference type="InterPro" id="IPR050540">
    <property type="entry name" value="F-actin_Monoox_Mical"/>
</dbReference>
<feature type="compositionally biased region" description="Basic and acidic residues" evidence="23">
    <location>
        <begin position="1487"/>
        <end position="1499"/>
    </location>
</feature>
<feature type="compositionally biased region" description="Basic residues" evidence="23">
    <location>
        <begin position="1904"/>
        <end position="1922"/>
    </location>
</feature>
<dbReference type="Pfam" id="PF25413">
    <property type="entry name" value="Rossman_Mical"/>
    <property type="match status" value="1"/>
</dbReference>
<evidence type="ECO:0000256" key="2">
    <source>
        <dbReference type="ARBA" id="ARBA00004123"/>
    </source>
</evidence>
<evidence type="ECO:0000256" key="3">
    <source>
        <dbReference type="ARBA" id="ARBA00004245"/>
    </source>
</evidence>
<dbReference type="SUPFAM" id="SSF57716">
    <property type="entry name" value="Glucocorticoid receptor-like (DNA-binding domain)"/>
    <property type="match status" value="1"/>
</dbReference>
<feature type="region of interest" description="Disordered" evidence="23">
    <location>
        <begin position="793"/>
        <end position="826"/>
    </location>
</feature>
<sequence length="2339" mass="260095">MGDGGAGAAAGDGTNRSHILFDGFVQATTCKGTLKAFQELCDHLDVKPTENKVFYHKLKSKLNYWKAKALWAKLDKRASHKEYKKGRACANSKCLIIGAGPCGLRTAIELAFLGAKVVLLEKRDAFSRNNVLHLWPFTIQDLRGLGAKKFYGKFCAGAIDHISIRQLQLMLLKMALLLGIEIHVNVEFKGLIEPPQDQETEKIGWRAEVHPRTHPVSELEFDVIIGADGRRNTLPGFRRKEFRGKLAIAITANFINRNTTAEAKVEEISGVAFIFNQKFFQELREATGIDLENIVYYKDDTHYFVMTAKKQSLLEKGVILHDYADTELLLSRANVDQAALLSYAREAADFSTNHQLPTLDFAINHYGQPDVAMFDFTCMYASENAAMVRQRSGHKLLVALVGDSLLEPFWPMGTGIARGFLAAMDSGWMVKSWAQGRTPLEVLAERESIYRLLPQTTPENVSKNFSQYSVDPTTRYPNISPNFLKPSQVRHLFDTGESREMRIEMENVINSSTPKLARNANYVLDKQLQESIARSSKLLNWCQRQTEGYRNVNVTDLTMSWKSGLALCALIHRYRPDLIDFDSLDERDQEKNNQYGFDVAEREFGISPCMTGKEMSSVVEPDKLSMVMYLSQFYEMFKDTVPPGDNHNLSPEDKAALIASTKSPISFLSKLGQSIAISRKRNPKDKKEKDVDGLGKRRKTSQSEEEELTRTGRDDRTCERKMDSAAAANNNKVKVMATQLLAKFEENAPAQHGGLKRQGESLPNLDRLFPPSPPQTPVTRPARLAPVPAWRKARGGADQVSSSASRSCPKKTVLLPSSSSSTSSLSLHSEGSLKKEFPVNIGGSDVCFFCQKRVYVMERLSAEGKFFHRSCFKCDYCGTTLRLSSYAFDVEDGKFYCKPHYCYRVSGYAQRKRPAPSPVPSSAKENQVPQAPATTVDAPGRAAAALSPSAELQPSVAEVNGLQEPSLAKRLRGTPERIELENYRLSLQREEELEEVPEETLAEHNLSSVLDKGTDADLGSSSSESDMEEEDEQEDPDQEEAEQQQQQHPHSPSDLGGVPWKEAVELHAKLRGDPADEGEGESLADAISRDGEMEEEVDEEEDEDEEEESSDEGDYCPWDRELQSGLWLEKYLTDEEDVSTFKVRNLQIQQVLRPVDPQAIPGLVRTHLDSEGEKDGQPSAASQLSQPSELTQPSSTAPAHTSARHEAVRVWLESMSGEPCEDDDLEAEADSPDVEPGTEMDQDDIPSDAEAEARLHASQHPASLPEEDKKSESLGMASSIEPSSISPIQKEAIVLSPLLPLQETHMKSPGARFFSDPFIPEETKPERTTPSLSAQSPLCPSPAAQSPHSVPSPTVVFSAGPASVQAASPTSMHASSLPSLTTELPTSSLCKPATEPPVASPKSPVISPICAQPTPLPETHTPKSPVYPHRSICPLTGNPLSPICAQPLTCREPSSPLSSDSPVRTQPIPAVTSTPVAKSDVSTPETSKSEESLTEDTPSKKTDIIEEFWLKSAEIRKSLGLTPLDRSSKILERSVIKTSMQDPTPVKKQSPDMAEEPKPAFTGRAVIRRINITLEGQVITPIVPVEPKSNGSDKRDLSISSGLGLNGSLATSQTANSGSYNTSDSAMLTPPSSPPPPVPANQSPAVLRQQKHQASWGNGTESERAKEPARSKTPVPAPRTQLSPVSAPKPAPRKVSSPQAEPTAAPVVVMREKKKPRPAEVRKSFVETVEEIPFADDVEEAYDERTPDVSVSRYYTPPSSKPSRDKPPLHLALAMENGRPNIPVNSALKSQRATRFSPEAKEIAEERMRAREKSVKSQALKDAMAKQLTKMKDSDLDKGASPKVAWSVAPEVAGKSKKSAVSPKTSAVKALESKKAETLPERFFSSNKSLDSSVASSDGSSAGKSKKRSSLFSPRKNKKEKKAKNDGSRLSGTDETPPKHKSLWKAVFSGYKKDKKKKEDKSCPSTPSSSSTTQDSGKKKMSPVGRSSDLKLRRNLSFSEDSDLSCDDVLERSSQKSKADRHTDLFDLVSSMQQEAVKEERLEKERRRRELKERKRLKERLNAIEREKDVDREKEKDEEESVYVPHALAFKRSYATKKTYTEEELNAKLTRRVQKAARRQAKQEELKRLHRAQIIQRQLEQVEEKQRQLEERGVAVEKALRGEAGIYKGTYTLPKQHKRRSDYWGDSNYSEILDLHLGVEPFVGRPRRRPFSFCPCCSLEGMGKKDDPKLMQEWFKLVQEKNALVRYESELMIFARELELEDRQSRLQQELRERMAVEDHLKTEQELAQEKQILSEMLEVVEQRDALVALLEEQRLREKEEDKDLEAVMLSKGFSLNWA</sequence>
<dbReference type="PROSITE" id="PS50021">
    <property type="entry name" value="CH"/>
    <property type="match status" value="1"/>
</dbReference>
<protein>
    <recommendedName>
        <fullName evidence="5">F-actin monooxygenase</fullName>
        <ecNumber evidence="5">1.14.13.225</ecNumber>
    </recommendedName>
</protein>